<reference evidence="9 10" key="1">
    <citation type="submission" date="2018-08" db="EMBL/GenBank/DDBJ databases">
        <title>Recombination of ecologically and evolutionarily significant loci maintains genetic cohesion in the Pseudomonas syringae species complex.</title>
        <authorList>
            <person name="Dillon M."/>
            <person name="Thakur S."/>
            <person name="Almeida R.N.D."/>
            <person name="Weir B.S."/>
            <person name="Guttman D.S."/>
        </authorList>
    </citation>
    <scope>NUCLEOTIDE SEQUENCE [LARGE SCALE GENOMIC DNA]</scope>
    <source>
        <strain evidence="9 10">ICMP 19473</strain>
    </source>
</reference>
<proteinExistence type="inferred from homology"/>
<sequence>MEDGMRTWDEPKKRKAHIELIPMIDVMMFLLVFFVLVSLNVIPALGMKTQLPSASSSQQLKPQNKSILTLGLNGELQLDGKATTVDALVPALKALEKPDTKTTIIVNSDKGVEVARLVEIMDTLRLGGFTSVSIATRKS</sequence>
<evidence type="ECO:0000256" key="1">
    <source>
        <dbReference type="ARBA" id="ARBA00004162"/>
    </source>
</evidence>
<dbReference type="PANTHER" id="PTHR30558">
    <property type="entry name" value="EXBD MEMBRANE COMPONENT OF PMF-DRIVEN MACROMOLECULE IMPORT SYSTEM"/>
    <property type="match status" value="1"/>
</dbReference>
<protein>
    <submittedName>
        <fullName evidence="9">TonB system transport protein</fullName>
    </submittedName>
</protein>
<comment type="similarity">
    <text evidence="2 7">Belongs to the ExbD/TolR family.</text>
</comment>
<organism evidence="9 10">
    <name type="scientific">Pseudomonas viridiflava</name>
    <name type="common">Phytomonas viridiflava</name>
    <dbReference type="NCBI Taxonomy" id="33069"/>
    <lineage>
        <taxon>Bacteria</taxon>
        <taxon>Pseudomonadati</taxon>
        <taxon>Pseudomonadota</taxon>
        <taxon>Gammaproteobacteria</taxon>
        <taxon>Pseudomonadales</taxon>
        <taxon>Pseudomonadaceae</taxon>
        <taxon>Pseudomonas</taxon>
    </lineage>
</organism>
<keyword evidence="6 8" id="KW-0472">Membrane</keyword>
<dbReference type="AlphaFoldDB" id="A0A3M5PAE8"/>
<evidence type="ECO:0000256" key="4">
    <source>
        <dbReference type="ARBA" id="ARBA00022692"/>
    </source>
</evidence>
<accession>A0A3M5PAE8</accession>
<evidence type="ECO:0000256" key="7">
    <source>
        <dbReference type="RuleBase" id="RU003879"/>
    </source>
</evidence>
<dbReference type="Proteomes" id="UP000273854">
    <property type="component" value="Unassembled WGS sequence"/>
</dbReference>
<comment type="subcellular location">
    <subcellularLocation>
        <location evidence="1">Cell membrane</location>
        <topology evidence="1">Single-pass membrane protein</topology>
    </subcellularLocation>
    <subcellularLocation>
        <location evidence="7">Cell membrane</location>
        <topology evidence="7">Single-pass type II membrane protein</topology>
    </subcellularLocation>
</comment>
<keyword evidence="7" id="KW-0813">Transport</keyword>
<dbReference type="PANTHER" id="PTHR30558:SF3">
    <property type="entry name" value="BIOPOLYMER TRANSPORT PROTEIN EXBD-RELATED"/>
    <property type="match status" value="1"/>
</dbReference>
<keyword evidence="7" id="KW-0653">Protein transport</keyword>
<comment type="caution">
    <text evidence="9">The sequence shown here is derived from an EMBL/GenBank/DDBJ whole genome shotgun (WGS) entry which is preliminary data.</text>
</comment>
<dbReference type="Pfam" id="PF02472">
    <property type="entry name" value="ExbD"/>
    <property type="match status" value="1"/>
</dbReference>
<keyword evidence="3" id="KW-1003">Cell membrane</keyword>
<evidence type="ECO:0000256" key="8">
    <source>
        <dbReference type="SAM" id="Phobius"/>
    </source>
</evidence>
<evidence type="ECO:0000313" key="10">
    <source>
        <dbReference type="Proteomes" id="UP000273854"/>
    </source>
</evidence>
<evidence type="ECO:0000256" key="5">
    <source>
        <dbReference type="ARBA" id="ARBA00022989"/>
    </source>
</evidence>
<evidence type="ECO:0000256" key="2">
    <source>
        <dbReference type="ARBA" id="ARBA00005811"/>
    </source>
</evidence>
<evidence type="ECO:0000313" key="9">
    <source>
        <dbReference type="EMBL" id="RMT81205.1"/>
    </source>
</evidence>
<dbReference type="GO" id="GO:0005886">
    <property type="term" value="C:plasma membrane"/>
    <property type="evidence" value="ECO:0007669"/>
    <property type="project" value="UniProtKB-SubCell"/>
</dbReference>
<dbReference type="GO" id="GO:0022857">
    <property type="term" value="F:transmembrane transporter activity"/>
    <property type="evidence" value="ECO:0007669"/>
    <property type="project" value="InterPro"/>
</dbReference>
<gene>
    <name evidence="9" type="ORF">ALP40_02945</name>
</gene>
<dbReference type="EMBL" id="RBTP01000036">
    <property type="protein sequence ID" value="RMT81205.1"/>
    <property type="molecule type" value="Genomic_DNA"/>
</dbReference>
<evidence type="ECO:0000256" key="3">
    <source>
        <dbReference type="ARBA" id="ARBA00022475"/>
    </source>
</evidence>
<evidence type="ECO:0000256" key="6">
    <source>
        <dbReference type="ARBA" id="ARBA00023136"/>
    </source>
</evidence>
<keyword evidence="4 7" id="KW-0812">Transmembrane</keyword>
<keyword evidence="5 8" id="KW-1133">Transmembrane helix</keyword>
<name>A0A3M5PAE8_PSEVI</name>
<dbReference type="GO" id="GO:0015031">
    <property type="term" value="P:protein transport"/>
    <property type="evidence" value="ECO:0007669"/>
    <property type="project" value="UniProtKB-KW"/>
</dbReference>
<dbReference type="InterPro" id="IPR003400">
    <property type="entry name" value="ExbD"/>
</dbReference>
<feature type="transmembrane region" description="Helical" evidence="8">
    <location>
        <begin position="20"/>
        <end position="42"/>
    </location>
</feature>
<dbReference type="Gene3D" id="3.30.420.270">
    <property type="match status" value="1"/>
</dbReference>